<evidence type="ECO:0000313" key="1">
    <source>
        <dbReference type="EMBL" id="KAF1936444.1"/>
    </source>
</evidence>
<organism evidence="1 2">
    <name type="scientific">Clathrospora elynae</name>
    <dbReference type="NCBI Taxonomy" id="706981"/>
    <lineage>
        <taxon>Eukaryota</taxon>
        <taxon>Fungi</taxon>
        <taxon>Dikarya</taxon>
        <taxon>Ascomycota</taxon>
        <taxon>Pezizomycotina</taxon>
        <taxon>Dothideomycetes</taxon>
        <taxon>Pleosporomycetidae</taxon>
        <taxon>Pleosporales</taxon>
        <taxon>Diademaceae</taxon>
        <taxon>Clathrospora</taxon>
    </lineage>
</organism>
<dbReference type="SUPFAM" id="SSF52540">
    <property type="entry name" value="P-loop containing nucleoside triphosphate hydrolases"/>
    <property type="match status" value="1"/>
</dbReference>
<dbReference type="Gene3D" id="3.40.50.300">
    <property type="entry name" value="P-loop containing nucleotide triphosphate hydrolases"/>
    <property type="match status" value="1"/>
</dbReference>
<feature type="non-terminal residue" evidence="1">
    <location>
        <position position="119"/>
    </location>
</feature>
<dbReference type="EMBL" id="ML976188">
    <property type="protein sequence ID" value="KAF1936444.1"/>
    <property type="molecule type" value="Genomic_DNA"/>
</dbReference>
<name>A0A6A5SA92_9PLEO</name>
<evidence type="ECO:0000313" key="2">
    <source>
        <dbReference type="Proteomes" id="UP000800038"/>
    </source>
</evidence>
<protein>
    <recommendedName>
        <fullName evidence="3">NB-ARC domain-containing protein</fullName>
    </recommendedName>
</protein>
<dbReference type="InterPro" id="IPR027417">
    <property type="entry name" value="P-loop_NTPase"/>
</dbReference>
<proteinExistence type="predicted"/>
<dbReference type="Proteomes" id="UP000800038">
    <property type="component" value="Unassembled WGS sequence"/>
</dbReference>
<accession>A0A6A5SA92</accession>
<dbReference type="AlphaFoldDB" id="A0A6A5SA92"/>
<evidence type="ECO:0008006" key="3">
    <source>
        <dbReference type="Google" id="ProtNLM"/>
    </source>
</evidence>
<keyword evidence="2" id="KW-1185">Reference proteome</keyword>
<sequence length="119" mass="13152">PFVKPPSFVGREAQLAQLSTHISSEGCRQLAIYCLGGCGKTALALEDSYQTREQQPTRAIFWVPLASQEIFEQAYREIGLLLRIPGITDAKADVKQLIKARLSDEGAEHCLTVIYSVDD</sequence>
<dbReference type="OrthoDB" id="626167at2759"/>
<reference evidence="1" key="1">
    <citation type="journal article" date="2020" name="Stud. Mycol.">
        <title>101 Dothideomycetes genomes: a test case for predicting lifestyles and emergence of pathogens.</title>
        <authorList>
            <person name="Haridas S."/>
            <person name="Albert R."/>
            <person name="Binder M."/>
            <person name="Bloem J."/>
            <person name="Labutti K."/>
            <person name="Salamov A."/>
            <person name="Andreopoulos B."/>
            <person name="Baker S."/>
            <person name="Barry K."/>
            <person name="Bills G."/>
            <person name="Bluhm B."/>
            <person name="Cannon C."/>
            <person name="Castanera R."/>
            <person name="Culley D."/>
            <person name="Daum C."/>
            <person name="Ezra D."/>
            <person name="Gonzalez J."/>
            <person name="Henrissat B."/>
            <person name="Kuo A."/>
            <person name="Liang C."/>
            <person name="Lipzen A."/>
            <person name="Lutzoni F."/>
            <person name="Magnuson J."/>
            <person name="Mondo S."/>
            <person name="Nolan M."/>
            <person name="Ohm R."/>
            <person name="Pangilinan J."/>
            <person name="Park H.-J."/>
            <person name="Ramirez L."/>
            <person name="Alfaro M."/>
            <person name="Sun H."/>
            <person name="Tritt A."/>
            <person name="Yoshinaga Y."/>
            <person name="Zwiers L.-H."/>
            <person name="Turgeon B."/>
            <person name="Goodwin S."/>
            <person name="Spatafora J."/>
            <person name="Crous P."/>
            <person name="Grigoriev I."/>
        </authorList>
    </citation>
    <scope>NUCLEOTIDE SEQUENCE</scope>
    <source>
        <strain evidence="1">CBS 161.51</strain>
    </source>
</reference>
<feature type="non-terminal residue" evidence="1">
    <location>
        <position position="1"/>
    </location>
</feature>
<gene>
    <name evidence="1" type="ORF">EJ02DRAFT_300354</name>
</gene>